<evidence type="ECO:0000259" key="1">
    <source>
        <dbReference type="Pfam" id="PF19054"/>
    </source>
</evidence>
<dbReference type="EMBL" id="RFFG01000051">
    <property type="protein sequence ID" value="RMI40669.1"/>
    <property type="molecule type" value="Genomic_DNA"/>
</dbReference>
<evidence type="ECO:0000313" key="2">
    <source>
        <dbReference type="EMBL" id="RMI40669.1"/>
    </source>
</evidence>
<proteinExistence type="predicted"/>
<reference evidence="2 3" key="1">
    <citation type="submission" date="2018-10" db="EMBL/GenBank/DDBJ databases">
        <title>Isolation from soil.</title>
        <authorList>
            <person name="Hu J."/>
        </authorList>
    </citation>
    <scope>NUCLEOTIDE SEQUENCE [LARGE SCALE GENOMIC DNA]</scope>
    <source>
        <strain evidence="2 3">NEAU-Ht49</strain>
    </source>
</reference>
<dbReference type="AlphaFoldDB" id="A0A3M2LT54"/>
<keyword evidence="3" id="KW-1185">Reference proteome</keyword>
<dbReference type="Pfam" id="PF19054">
    <property type="entry name" value="DUF5753"/>
    <property type="match status" value="1"/>
</dbReference>
<dbReference type="InterPro" id="IPR010982">
    <property type="entry name" value="Lambda_DNA-bd_dom_sf"/>
</dbReference>
<dbReference type="InterPro" id="IPR043917">
    <property type="entry name" value="DUF5753"/>
</dbReference>
<dbReference type="SUPFAM" id="SSF47413">
    <property type="entry name" value="lambda repressor-like DNA-binding domains"/>
    <property type="match status" value="1"/>
</dbReference>
<dbReference type="OrthoDB" id="5177725at2"/>
<sequence length="287" mass="33220">MPAQPDHRRSPSIRRRRLSRELRSLRTASGHTAEEVCRTLEWSQGKMSRIEQGDWLRPNPRDVRDLLDFYDVQDVPKRESLISLARESRQRGWWETTEFAGLFNSSLAGFEAEAKSIHTYQPLVVPGLLQTPAYTRDLFRRSMLRDPSEVGRRVEFRMNRQKLLQHHDPPTLWAVIDESVLRRPFGTVADRAEQIQRLLATGDSDHTTVQVIPFEAGLHPGLNYAFTLMDYELDPSVVYIELGTNALYLEKPKDLESHSLKFQHLLGAALDKDATLQWLSDLHRELR</sequence>
<accession>A0A3M2LT54</accession>
<dbReference type="Pfam" id="PF13560">
    <property type="entry name" value="HTH_31"/>
    <property type="match status" value="1"/>
</dbReference>
<evidence type="ECO:0000313" key="3">
    <source>
        <dbReference type="Proteomes" id="UP000282674"/>
    </source>
</evidence>
<name>A0A3M2LT54_9ACTN</name>
<protein>
    <submittedName>
        <fullName evidence="2">XRE family transcriptional regulator</fullName>
    </submittedName>
</protein>
<feature type="domain" description="DUF5753" evidence="1">
    <location>
        <begin position="106"/>
        <end position="280"/>
    </location>
</feature>
<comment type="caution">
    <text evidence="2">The sequence shown here is derived from an EMBL/GenBank/DDBJ whole genome shotgun (WGS) entry which is preliminary data.</text>
</comment>
<organism evidence="2 3">
    <name type="scientific">Actinomadura harenae</name>
    <dbReference type="NCBI Taxonomy" id="2483351"/>
    <lineage>
        <taxon>Bacteria</taxon>
        <taxon>Bacillati</taxon>
        <taxon>Actinomycetota</taxon>
        <taxon>Actinomycetes</taxon>
        <taxon>Streptosporangiales</taxon>
        <taxon>Thermomonosporaceae</taxon>
        <taxon>Actinomadura</taxon>
    </lineage>
</organism>
<dbReference type="GO" id="GO:0003677">
    <property type="term" value="F:DNA binding"/>
    <property type="evidence" value="ECO:0007669"/>
    <property type="project" value="InterPro"/>
</dbReference>
<dbReference type="RefSeq" id="WP_122197012.1">
    <property type="nucleotide sequence ID" value="NZ_JBHSKC010000002.1"/>
</dbReference>
<gene>
    <name evidence="2" type="ORF">EBO15_25730</name>
</gene>
<dbReference type="Proteomes" id="UP000282674">
    <property type="component" value="Unassembled WGS sequence"/>
</dbReference>
<dbReference type="Gene3D" id="1.10.260.40">
    <property type="entry name" value="lambda repressor-like DNA-binding domains"/>
    <property type="match status" value="1"/>
</dbReference>